<dbReference type="PROSITE" id="PS50082">
    <property type="entry name" value="WD_REPEATS_2"/>
    <property type="match status" value="2"/>
</dbReference>
<comment type="function">
    <text evidence="5">Component of the RIX1 complex required for processing of ITS2 sequences from 35S pre-rRNA.</text>
</comment>
<dbReference type="Gene3D" id="2.130.10.10">
    <property type="entry name" value="YVTN repeat-like/Quinoprotein amine dehydrogenase"/>
    <property type="match status" value="2"/>
</dbReference>
<evidence type="ECO:0000256" key="3">
    <source>
        <dbReference type="ARBA" id="ARBA00022737"/>
    </source>
</evidence>
<evidence type="ECO:0000256" key="1">
    <source>
        <dbReference type="ARBA" id="ARBA00010143"/>
    </source>
</evidence>
<evidence type="ECO:0000256" key="6">
    <source>
        <dbReference type="SAM" id="Coils"/>
    </source>
</evidence>
<evidence type="ECO:0000313" key="9">
    <source>
        <dbReference type="Proteomes" id="UP000567179"/>
    </source>
</evidence>
<keyword evidence="6" id="KW-0175">Coiled coil</keyword>
<dbReference type="SMART" id="SM00320">
    <property type="entry name" value="WD40"/>
    <property type="match status" value="5"/>
</dbReference>
<dbReference type="EMBL" id="JAACJJ010000042">
    <property type="protein sequence ID" value="KAF5316035.1"/>
    <property type="molecule type" value="Genomic_DNA"/>
</dbReference>
<gene>
    <name evidence="8" type="ORF">D9619_006353</name>
</gene>
<dbReference type="InterPro" id="IPR036322">
    <property type="entry name" value="WD40_repeat_dom_sf"/>
</dbReference>
<comment type="caution">
    <text evidence="8">The sequence shown here is derived from an EMBL/GenBank/DDBJ whole genome shotgun (WGS) entry which is preliminary data.</text>
</comment>
<dbReference type="InterPro" id="IPR019775">
    <property type="entry name" value="WD40_repeat_CS"/>
</dbReference>
<proteinExistence type="inferred from homology"/>
<reference evidence="8 9" key="1">
    <citation type="journal article" date="2020" name="ISME J.">
        <title>Uncovering the hidden diversity of litter-decomposition mechanisms in mushroom-forming fungi.</title>
        <authorList>
            <person name="Floudas D."/>
            <person name="Bentzer J."/>
            <person name="Ahren D."/>
            <person name="Johansson T."/>
            <person name="Persson P."/>
            <person name="Tunlid A."/>
        </authorList>
    </citation>
    <scope>NUCLEOTIDE SEQUENCE [LARGE SCALE GENOMIC DNA]</scope>
    <source>
        <strain evidence="8 9">CBS 101986</strain>
    </source>
</reference>
<dbReference type="InterPro" id="IPR045227">
    <property type="entry name" value="WDR18/Ipi3/RID3"/>
</dbReference>
<dbReference type="PROSITE" id="PS00678">
    <property type="entry name" value="WD_REPEATS_1"/>
    <property type="match status" value="1"/>
</dbReference>
<dbReference type="GO" id="GO:0005656">
    <property type="term" value="C:nuclear pre-replicative complex"/>
    <property type="evidence" value="ECO:0007669"/>
    <property type="project" value="TreeGrafter"/>
</dbReference>
<keyword evidence="5" id="KW-0698">rRNA processing</keyword>
<dbReference type="InterPro" id="IPR015943">
    <property type="entry name" value="WD40/YVTN_repeat-like_dom_sf"/>
</dbReference>
<dbReference type="GO" id="GO:0006261">
    <property type="term" value="P:DNA-templated DNA replication"/>
    <property type="evidence" value="ECO:0007669"/>
    <property type="project" value="TreeGrafter"/>
</dbReference>
<accession>A0A8H5B3S8</accession>
<feature type="repeat" description="WD" evidence="4">
    <location>
        <begin position="125"/>
        <end position="159"/>
    </location>
</feature>
<sequence length="513" mass="56498">MLLQETVLCATAPTKSQPGPGLIALHDIQTGATLASFKQTNAGPRSLAVLESKNTHGGLLFASQPDKSILNVYNFQKDQISLKIVLPEKLTCVALDHRGDFFAGGTAAGRIYLWETASGILYNAWDAHYRQVDVLRFSNDGAALVSGSDDSGVSVWSVSRLLDEDTQNEHVVPYCTLSDHTLPVSDILCGAGLFPECRILTSSVDHSVKLWDISSRSLLTTFQFPQPISHLAWDVTERFFFAASAEGSIHQMNLFRERENKLGGTVTEAIGGAGVTDIIRIDDEDSRQARKKRLITVGQPISSMCISLTSSMLLVGTEEGLIHLYDIPSHQLLRTISSHKGMSIAHLETMIKPPDLIGHISLDFRVGTSDTTKDMVPVKPVMPFQRMRDMKARDAHEICTVLPSHNQPYYDEALSYSSDELLRDHAFFVQPAAAAAAGVANPIELNTKVVELEAEIEKLREQLGQAKSLNDDMWEKMVKKVVLGKEKEKESSSPEGSQDTDESERRRKRGRGA</sequence>
<dbReference type="SUPFAM" id="SSF50978">
    <property type="entry name" value="WD40 repeat-like"/>
    <property type="match status" value="1"/>
</dbReference>
<comment type="similarity">
    <text evidence="1 5">Belongs to the WD repeat IPI3/WDR18 family.</text>
</comment>
<dbReference type="Pfam" id="PF00400">
    <property type="entry name" value="WD40"/>
    <property type="match status" value="2"/>
</dbReference>
<keyword evidence="9" id="KW-1185">Reference proteome</keyword>
<protein>
    <recommendedName>
        <fullName evidence="5">Pre-rRNA-processing protein IPI3</fullName>
    </recommendedName>
</protein>
<dbReference type="GO" id="GO:0120330">
    <property type="term" value="C:rixosome complex"/>
    <property type="evidence" value="ECO:0007669"/>
    <property type="project" value="UniProtKB-UniRule"/>
</dbReference>
<keyword evidence="5" id="KW-0539">Nucleus</keyword>
<keyword evidence="2 4" id="KW-0853">WD repeat</keyword>
<dbReference type="InterPro" id="IPR001680">
    <property type="entry name" value="WD40_rpt"/>
</dbReference>
<dbReference type="GO" id="GO:0006364">
    <property type="term" value="P:rRNA processing"/>
    <property type="evidence" value="ECO:0007669"/>
    <property type="project" value="UniProtKB-UniRule"/>
</dbReference>
<dbReference type="AlphaFoldDB" id="A0A8H5B3S8"/>
<keyword evidence="3" id="KW-0677">Repeat</keyword>
<evidence type="ECO:0000313" key="8">
    <source>
        <dbReference type="EMBL" id="KAF5316035.1"/>
    </source>
</evidence>
<feature type="region of interest" description="Disordered" evidence="7">
    <location>
        <begin position="484"/>
        <end position="513"/>
    </location>
</feature>
<feature type="coiled-coil region" evidence="6">
    <location>
        <begin position="442"/>
        <end position="472"/>
    </location>
</feature>
<dbReference type="PANTHER" id="PTHR18763">
    <property type="entry name" value="WD-REPEAT PROTEIN 18"/>
    <property type="match status" value="1"/>
</dbReference>
<dbReference type="PANTHER" id="PTHR18763:SF0">
    <property type="entry name" value="WD REPEAT-CONTAINING PROTEIN 18"/>
    <property type="match status" value="1"/>
</dbReference>
<feature type="repeat" description="WD" evidence="4">
    <location>
        <begin position="199"/>
        <end position="221"/>
    </location>
</feature>
<dbReference type="OrthoDB" id="756370at2759"/>
<dbReference type="PROSITE" id="PS50294">
    <property type="entry name" value="WD_REPEATS_REGION"/>
    <property type="match status" value="1"/>
</dbReference>
<organism evidence="8 9">
    <name type="scientific">Psilocybe cf. subviscida</name>
    <dbReference type="NCBI Taxonomy" id="2480587"/>
    <lineage>
        <taxon>Eukaryota</taxon>
        <taxon>Fungi</taxon>
        <taxon>Dikarya</taxon>
        <taxon>Basidiomycota</taxon>
        <taxon>Agaricomycotina</taxon>
        <taxon>Agaricomycetes</taxon>
        <taxon>Agaricomycetidae</taxon>
        <taxon>Agaricales</taxon>
        <taxon>Agaricineae</taxon>
        <taxon>Strophariaceae</taxon>
        <taxon>Psilocybe</taxon>
    </lineage>
</organism>
<evidence type="ECO:0000256" key="4">
    <source>
        <dbReference type="PROSITE-ProRule" id="PRU00221"/>
    </source>
</evidence>
<dbReference type="Proteomes" id="UP000567179">
    <property type="component" value="Unassembled WGS sequence"/>
</dbReference>
<comment type="subcellular location">
    <subcellularLocation>
        <location evidence="5">Nucleus</location>
    </subcellularLocation>
</comment>
<evidence type="ECO:0000256" key="5">
    <source>
        <dbReference type="RuleBase" id="RU369067"/>
    </source>
</evidence>
<comment type="subunit">
    <text evidence="5">Component of the RIX1 complex, composed of IPI1, RIX1/IPI2 and IPI3 in a 1:2:2 stoichiometry. The complex interacts (via RIX1) with MDN1 (via its hexameric AAA ATPase ring) and the pre-60S ribosome particles.</text>
</comment>
<evidence type="ECO:0000256" key="7">
    <source>
        <dbReference type="SAM" id="MobiDB-lite"/>
    </source>
</evidence>
<name>A0A8H5B3S8_9AGAR</name>
<evidence type="ECO:0000256" key="2">
    <source>
        <dbReference type="ARBA" id="ARBA00022574"/>
    </source>
</evidence>